<feature type="domain" description="HTH gntR-type" evidence="4">
    <location>
        <begin position="35"/>
        <end position="107"/>
    </location>
</feature>
<geneLocation type="plasmid" evidence="5 6">
    <name>pNF2</name>
</geneLocation>
<keyword evidence="6" id="KW-1185">Reference proteome</keyword>
<keyword evidence="3" id="KW-0804">Transcription</keyword>
<dbReference type="SUPFAM" id="SSF64288">
    <property type="entry name" value="Chorismate lyase-like"/>
    <property type="match status" value="1"/>
</dbReference>
<organism evidence="5 6">
    <name type="scientific">Nocardia farcinica (strain IFM 10152)</name>
    <dbReference type="NCBI Taxonomy" id="247156"/>
    <lineage>
        <taxon>Bacteria</taxon>
        <taxon>Bacillati</taxon>
        <taxon>Actinomycetota</taxon>
        <taxon>Actinomycetes</taxon>
        <taxon>Mycobacteriales</taxon>
        <taxon>Nocardiaceae</taxon>
        <taxon>Nocardia</taxon>
    </lineage>
</organism>
<evidence type="ECO:0000256" key="2">
    <source>
        <dbReference type="ARBA" id="ARBA00023125"/>
    </source>
</evidence>
<dbReference type="InterPro" id="IPR050679">
    <property type="entry name" value="Bact_HTH_transcr_reg"/>
</dbReference>
<accession>Q5YMA0</accession>
<gene>
    <name evidence="5" type="ordered locus">PNF2_60</name>
</gene>
<dbReference type="AlphaFoldDB" id="Q5YMA0"/>
<dbReference type="InterPro" id="IPR036390">
    <property type="entry name" value="WH_DNA-bd_sf"/>
</dbReference>
<evidence type="ECO:0000256" key="3">
    <source>
        <dbReference type="ARBA" id="ARBA00023163"/>
    </source>
</evidence>
<dbReference type="GO" id="GO:0003677">
    <property type="term" value="F:DNA binding"/>
    <property type="evidence" value="ECO:0007669"/>
    <property type="project" value="UniProtKB-KW"/>
</dbReference>
<evidence type="ECO:0000313" key="5">
    <source>
        <dbReference type="EMBL" id="BAD60691.1"/>
    </source>
</evidence>
<dbReference type="Pfam" id="PF00392">
    <property type="entry name" value="GntR"/>
    <property type="match status" value="1"/>
</dbReference>
<dbReference type="SUPFAM" id="SSF46785">
    <property type="entry name" value="Winged helix' DNA-binding domain"/>
    <property type="match status" value="1"/>
</dbReference>
<dbReference type="PANTHER" id="PTHR44846:SF17">
    <property type="entry name" value="GNTR-FAMILY TRANSCRIPTIONAL REGULATOR"/>
    <property type="match status" value="1"/>
</dbReference>
<dbReference type="Proteomes" id="UP000006820">
    <property type="component" value="Plasmid pNF2"/>
</dbReference>
<dbReference type="GO" id="GO:0045892">
    <property type="term" value="P:negative regulation of DNA-templated transcription"/>
    <property type="evidence" value="ECO:0007669"/>
    <property type="project" value="TreeGrafter"/>
</dbReference>
<sequence>MFGSNKNNGGIVTAKPESGQRLAVTNQEVSVSSANPAWVDIAAGLRSRVAAGEWRPGEQLPSMRRLADEYGVGSHAPVNRAIMVLVSEGILTTDPAAPRRGVRVRSTQVLTRDLFGNSVLPLTFEDETGADGVEVTVTYDWVEATADLATSLQVSEGTELLARTFRYTLDGTPHQVAREYMRADLARECGLTGPDAEVPGRNTAMWLERAGIHLHREHLVLLTRNPTAEERDALAVPIGVPVYEKTLTTYDESDSPLDTRRILVVADRIIYTADRVHPRRTDSADPAGADQC</sequence>
<dbReference type="Gene3D" id="3.40.1410.10">
    <property type="entry name" value="Chorismate lyase-like"/>
    <property type="match status" value="1"/>
</dbReference>
<reference evidence="5 6" key="1">
    <citation type="journal article" date="2004" name="Proc. Natl. Acad. Sci. U.S.A.">
        <title>The complete genomic sequence of Nocardia farcinica IFM 10152.</title>
        <authorList>
            <person name="Ishikawa J."/>
            <person name="Yamashita A."/>
            <person name="Mikami Y."/>
            <person name="Hoshino Y."/>
            <person name="Kurita H."/>
            <person name="Hotta K."/>
            <person name="Shiba T."/>
            <person name="Hattori M."/>
        </authorList>
    </citation>
    <scope>NUCLEOTIDE SEQUENCE [LARGE SCALE GENOMIC DNA]</scope>
    <source>
        <strain evidence="5 6">IFM 10152</strain>
        <plasmid evidence="6">Plasmid pNF2</plasmid>
    </source>
</reference>
<dbReference type="EMBL" id="AP006620">
    <property type="protein sequence ID" value="BAD60691.1"/>
    <property type="molecule type" value="Genomic_DNA"/>
</dbReference>
<dbReference type="OrthoDB" id="4535513at2"/>
<dbReference type="SMART" id="SM00345">
    <property type="entry name" value="HTH_GNTR"/>
    <property type="match status" value="1"/>
</dbReference>
<dbReference type="SMART" id="SM00866">
    <property type="entry name" value="UTRA"/>
    <property type="match status" value="1"/>
</dbReference>
<evidence type="ECO:0000259" key="4">
    <source>
        <dbReference type="PROSITE" id="PS50949"/>
    </source>
</evidence>
<dbReference type="InterPro" id="IPR011663">
    <property type="entry name" value="UTRA"/>
</dbReference>
<dbReference type="GO" id="GO:0003700">
    <property type="term" value="F:DNA-binding transcription factor activity"/>
    <property type="evidence" value="ECO:0007669"/>
    <property type="project" value="InterPro"/>
</dbReference>
<dbReference type="InterPro" id="IPR028978">
    <property type="entry name" value="Chorismate_lyase_/UTRA_dom_sf"/>
</dbReference>
<keyword evidence="2" id="KW-0238">DNA-binding</keyword>
<dbReference type="InterPro" id="IPR036388">
    <property type="entry name" value="WH-like_DNA-bd_sf"/>
</dbReference>
<dbReference type="PANTHER" id="PTHR44846">
    <property type="entry name" value="MANNOSYL-D-GLYCERATE TRANSPORT/METABOLISM SYSTEM REPRESSOR MNGR-RELATED"/>
    <property type="match status" value="1"/>
</dbReference>
<keyword evidence="1" id="KW-0805">Transcription regulation</keyword>
<dbReference type="Pfam" id="PF07702">
    <property type="entry name" value="UTRA"/>
    <property type="match status" value="1"/>
</dbReference>
<dbReference type="PROSITE" id="PS50949">
    <property type="entry name" value="HTH_GNTR"/>
    <property type="match status" value="1"/>
</dbReference>
<protein>
    <submittedName>
        <fullName evidence="5">Putative transcriptional regulator</fullName>
    </submittedName>
</protein>
<evidence type="ECO:0000256" key="1">
    <source>
        <dbReference type="ARBA" id="ARBA00023015"/>
    </source>
</evidence>
<dbReference type="HOGENOM" id="CLU_063236_3_1_11"/>
<dbReference type="KEGG" id="nfa:PNF2_60"/>
<evidence type="ECO:0000313" key="6">
    <source>
        <dbReference type="Proteomes" id="UP000006820"/>
    </source>
</evidence>
<proteinExistence type="predicted"/>
<keyword evidence="5" id="KW-0614">Plasmid</keyword>
<dbReference type="CDD" id="cd07377">
    <property type="entry name" value="WHTH_GntR"/>
    <property type="match status" value="1"/>
</dbReference>
<dbReference type="Gene3D" id="1.10.10.10">
    <property type="entry name" value="Winged helix-like DNA-binding domain superfamily/Winged helix DNA-binding domain"/>
    <property type="match status" value="1"/>
</dbReference>
<dbReference type="InterPro" id="IPR000524">
    <property type="entry name" value="Tscrpt_reg_HTH_GntR"/>
</dbReference>
<name>Q5YMA0_NOCFA</name>